<keyword evidence="1" id="KW-0732">Signal</keyword>
<feature type="signal peptide" evidence="1">
    <location>
        <begin position="1"/>
        <end position="17"/>
    </location>
</feature>
<feature type="chain" id="PRO_5002120760" evidence="1">
    <location>
        <begin position="18"/>
        <end position="215"/>
    </location>
</feature>
<dbReference type="AlphaFoldDB" id="A0A0B7NIZ7"/>
<proteinExistence type="predicted"/>
<evidence type="ECO:0000313" key="2">
    <source>
        <dbReference type="EMBL" id="CEP17392.1"/>
    </source>
</evidence>
<protein>
    <submittedName>
        <fullName evidence="2">Uncharacterized protein</fullName>
    </submittedName>
</protein>
<gene>
    <name evidence="2" type="primary">PARPA_11688.1 scaffold 44482</name>
</gene>
<dbReference type="OrthoDB" id="2260074at2759"/>
<evidence type="ECO:0000256" key="1">
    <source>
        <dbReference type="SAM" id="SignalP"/>
    </source>
</evidence>
<evidence type="ECO:0000313" key="3">
    <source>
        <dbReference type="Proteomes" id="UP000054107"/>
    </source>
</evidence>
<reference evidence="2 3" key="1">
    <citation type="submission" date="2014-09" db="EMBL/GenBank/DDBJ databases">
        <authorList>
            <person name="Ellenberger Sabrina"/>
        </authorList>
    </citation>
    <scope>NUCLEOTIDE SEQUENCE [LARGE SCALE GENOMIC DNA]</scope>
    <source>
        <strain evidence="2 3">CBS 412.66</strain>
    </source>
</reference>
<sequence>MFCLPLTWLLFIPALLATPFNNQHLQRRDLTTVYQPTTIYETVIASSIEGIFRKTKKVYKHRHEVVKQDRQEFEDQIEQLNQQLDPYREFIPGQAAKYRQEKEEEEEKVPAQHDYHKGSYDDFDDDGHCEQDDPWCCEEGEEGCDEYEYEECNEGEEGCEEYDEDENLIIRELDFDVYIEDIEELVGTTIKDLGVVANTLLKESTIINNDNSKTL</sequence>
<organism evidence="2 3">
    <name type="scientific">Parasitella parasitica</name>
    <dbReference type="NCBI Taxonomy" id="35722"/>
    <lineage>
        <taxon>Eukaryota</taxon>
        <taxon>Fungi</taxon>
        <taxon>Fungi incertae sedis</taxon>
        <taxon>Mucoromycota</taxon>
        <taxon>Mucoromycotina</taxon>
        <taxon>Mucoromycetes</taxon>
        <taxon>Mucorales</taxon>
        <taxon>Mucorineae</taxon>
        <taxon>Mucoraceae</taxon>
        <taxon>Parasitella</taxon>
    </lineage>
</organism>
<dbReference type="Proteomes" id="UP000054107">
    <property type="component" value="Unassembled WGS sequence"/>
</dbReference>
<name>A0A0B7NIZ7_9FUNG</name>
<dbReference type="EMBL" id="LN733663">
    <property type="protein sequence ID" value="CEP17392.1"/>
    <property type="molecule type" value="Genomic_DNA"/>
</dbReference>
<accession>A0A0B7NIZ7</accession>
<keyword evidence="3" id="KW-1185">Reference proteome</keyword>